<comment type="caution">
    <text evidence="1">The sequence shown here is derived from an EMBL/GenBank/DDBJ whole genome shotgun (WGS) entry which is preliminary data.</text>
</comment>
<evidence type="ECO:0000313" key="1">
    <source>
        <dbReference type="EMBL" id="PRZ11252.1"/>
    </source>
</evidence>
<dbReference type="OrthoDB" id="4965773at2"/>
<dbReference type="Proteomes" id="UP000238217">
    <property type="component" value="Unassembled WGS sequence"/>
</dbReference>
<dbReference type="RefSeq" id="WP_106124220.1">
    <property type="nucleotide sequence ID" value="NZ_PVTY01000055.1"/>
</dbReference>
<evidence type="ECO:0000313" key="2">
    <source>
        <dbReference type="Proteomes" id="UP000238217"/>
    </source>
</evidence>
<name>A0A2T0Y9M9_9MICC</name>
<accession>A0A2T0Y9M9</accession>
<organism evidence="1 2">
    <name type="scientific">Nesterenkonia sandarakina</name>
    <dbReference type="NCBI Taxonomy" id="272918"/>
    <lineage>
        <taxon>Bacteria</taxon>
        <taxon>Bacillati</taxon>
        <taxon>Actinomycetota</taxon>
        <taxon>Actinomycetes</taxon>
        <taxon>Micrococcales</taxon>
        <taxon>Micrococcaceae</taxon>
        <taxon>Nesterenkonia</taxon>
    </lineage>
</organism>
<dbReference type="AlphaFoldDB" id="A0A2T0Y9M9"/>
<protein>
    <recommendedName>
        <fullName evidence="3">Ribbon-helix-helix CopG family protein</fullName>
    </recommendedName>
</protein>
<reference evidence="1 2" key="1">
    <citation type="submission" date="2018-03" db="EMBL/GenBank/DDBJ databases">
        <title>Comparative analysis of microorganisms from saline springs in Andes Mountain Range, Colombia.</title>
        <authorList>
            <person name="Rubin E."/>
        </authorList>
    </citation>
    <scope>NUCLEOTIDE SEQUENCE [LARGE SCALE GENOMIC DNA]</scope>
    <source>
        <strain evidence="1 2">CG 35</strain>
    </source>
</reference>
<keyword evidence="2" id="KW-1185">Reference proteome</keyword>
<evidence type="ECO:0008006" key="3">
    <source>
        <dbReference type="Google" id="ProtNLM"/>
    </source>
</evidence>
<sequence>MPQISKGQRTQVSARIEQPYFEKLDRYLSLTGESKNDFVRELIIERLNRVDLDSLERNQEPLPLTA</sequence>
<proteinExistence type="predicted"/>
<gene>
    <name evidence="1" type="ORF">BCL67_1551</name>
</gene>
<dbReference type="EMBL" id="PVTY01000055">
    <property type="protein sequence ID" value="PRZ11252.1"/>
    <property type="molecule type" value="Genomic_DNA"/>
</dbReference>